<dbReference type="InterPro" id="IPR029775">
    <property type="entry name" value="NPHP4"/>
</dbReference>
<feature type="compositionally biased region" description="Polar residues" evidence="1">
    <location>
        <begin position="676"/>
        <end position="696"/>
    </location>
</feature>
<evidence type="ECO:0000313" key="3">
    <source>
        <dbReference type="EMBL" id="EFN56842.1"/>
    </source>
</evidence>
<feature type="compositionally biased region" description="Low complexity" evidence="1">
    <location>
        <begin position="638"/>
        <end position="652"/>
    </location>
</feature>
<dbReference type="GeneID" id="17356176"/>
<dbReference type="InterPro" id="IPR058765">
    <property type="entry name" value="NPHP4_C2-like"/>
</dbReference>
<dbReference type="EMBL" id="GL433841">
    <property type="protein sequence ID" value="EFN56842.1"/>
    <property type="molecule type" value="Genomic_DNA"/>
</dbReference>
<protein>
    <recommendedName>
        <fullName evidence="2">NPHP4 C2-like domain-containing protein</fullName>
    </recommendedName>
</protein>
<sequence>MDQGCTRSEAAAPPPPPSLMEQQWLGFALRQAARAAPHPAPASLQQHSAAAGYRLTLSFLESMPLFQADDRTFDVRVGVNLFDEAAGCFFGPTAHSAAVEYDMRRSKGRRGFHIDLSSSLYLHTRAAITGSAAADITSADGGGSALACGSGLLAVVEVVLVDRSGPAGVACGEYSAGWCAVPLQLPSAAALAAGGAACCDRPSAAQRAAASGLASPAKVAGPAGTSAFCCLLPGQAQTDPVPPQAAGNGAPLRRGIMAVQLGAGGQLCVPVFAGSPRYLLLHALLPPEQRLPPAQLLADGAECRLHYQARGGACDMASQPAGLFEACPEAAAWAPLAPDNFLLSSRDVVPGLQRRRLASGAAHGSPGGSGGSGGGEATLGVLGIVSQMAPPCLHDVHAVVLTGLSVHLPDGFLDVVRKQAAGLWRQAHGAPPLAGCSGGAAGGTGAGNKLLLPLAELQHSLLLRVSAHNGRRFVGPAVLCTAAALEQVEGCRGQHCLVLGQDAPLAWLPADRFVAVVLELVLQQPSRHPPARAPSDSTTSSSGEGDGLSREVVLGWAAVMPFSCLGGSGGSQLAVAEGPHQLALRSGPGRWLRHSPVLDWRRLIECTNRSSPAAPTISLVLYNAPGQAVWPPPPAPVQLRQPRQPASPLGSLAPPPARPAAAAVAAARKAEERQRQQMSTAASEAETLLSQAQQAPAQRSKEEVAALYSGSPTAKLARRRGAAVAFAEGASAAQAAVAAAAEATAAESNLPELTGLQLSEVLSSELADELLSAEASLQLLAFESSAVSGAAAGAQLPGSMHFTYRFFDGQPTVTAALRLEPVACSAEQEGTQLLALLPEHVASSSRAQGPAPALPLRLLDAGALQRQLAELADQGMPPEAAASLVQQQRLRAVHYLAERQLQIDVWDSSSLLQVGTLSMPLHHLLRRGQPAAEAVLRVRVQDQEEAVAWQDGAAGSVLCAGPREVAAFEGVFVNSGSQEAWFELSVGPGNNQAAEGSSSSSSRQVPALSLVADEAEWRALAPAATLAGLAAQQAQHGCSLRVITGACFKLAANEACLLRFKLCNGLLFEADRNERQRREELPGGGTVQWHAIGIRRWGSSPPASSPSIHTAAAVVAGAAAPELAATYRVAAVLPAAPAVDRTLRLYCPAAGSAPAAPAVHAVELASLPGAGRLLGGGALACVASSPDISTMVQQGRLLLSCPAPARGTVRRFLLGIHAGAAGSSSGSSSGGGSISGGAGSSGWGCPAEVWEVFLHGLPAVRLAADVGSAASTSVYLPALAGLNSHAQVACRQRGCVDGELQAVASAGSCGGGLELCFEPAQIGRRELLLSVAPPQRPGELLLVQLDSSSTVVSRTFEVRLGRGQAASKKVRYHSPHAEPRRFVVRSLAPAVVRVAPSSAAFELDGGSAAAIKMTLHAAPAAYGQQGQEQAGGHREALVVLQSAPAADLGDNSRVEEVFRVVVAAA</sequence>
<name>E1ZBE9_CHLVA</name>
<dbReference type="eggNOG" id="ENOG502QUNP">
    <property type="taxonomic scope" value="Eukaryota"/>
</dbReference>
<dbReference type="PANTHER" id="PTHR31043:SF3">
    <property type="entry name" value="NEPHROCYSTIN-4"/>
    <property type="match status" value="1"/>
</dbReference>
<dbReference type="RefSeq" id="XP_005848944.1">
    <property type="nucleotide sequence ID" value="XM_005848882.1"/>
</dbReference>
<feature type="region of interest" description="Disordered" evidence="1">
    <location>
        <begin position="527"/>
        <end position="547"/>
    </location>
</feature>
<dbReference type="KEGG" id="cvr:CHLNCDRAFT_144426"/>
<reference evidence="3 4" key="1">
    <citation type="journal article" date="2010" name="Plant Cell">
        <title>The Chlorella variabilis NC64A genome reveals adaptation to photosymbiosis, coevolution with viruses, and cryptic sex.</title>
        <authorList>
            <person name="Blanc G."/>
            <person name="Duncan G."/>
            <person name="Agarkova I."/>
            <person name="Borodovsky M."/>
            <person name="Gurnon J."/>
            <person name="Kuo A."/>
            <person name="Lindquist E."/>
            <person name="Lucas S."/>
            <person name="Pangilinan J."/>
            <person name="Polle J."/>
            <person name="Salamov A."/>
            <person name="Terry A."/>
            <person name="Yamada T."/>
            <person name="Dunigan D.D."/>
            <person name="Grigoriev I.V."/>
            <person name="Claverie J.M."/>
            <person name="Van Etten J.L."/>
        </authorList>
    </citation>
    <scope>NUCLEOTIDE SEQUENCE [LARGE SCALE GENOMIC DNA]</scope>
    <source>
        <strain evidence="3 4">NC64A</strain>
    </source>
</reference>
<dbReference type="OrthoDB" id="525524at2759"/>
<dbReference type="Pfam" id="PF26186">
    <property type="entry name" value="NPHP4_C2_3rd"/>
    <property type="match status" value="1"/>
</dbReference>
<dbReference type="PANTHER" id="PTHR31043">
    <property type="entry name" value="NEPHROCYSTIN-4"/>
    <property type="match status" value="1"/>
</dbReference>
<gene>
    <name evidence="3" type="ORF">CHLNCDRAFT_144426</name>
</gene>
<evidence type="ECO:0000259" key="2">
    <source>
        <dbReference type="Pfam" id="PF26186"/>
    </source>
</evidence>
<feature type="region of interest" description="Disordered" evidence="1">
    <location>
        <begin position="638"/>
        <end position="696"/>
    </location>
</feature>
<dbReference type="GO" id="GO:0097730">
    <property type="term" value="C:non-motile cilium"/>
    <property type="evidence" value="ECO:0007669"/>
    <property type="project" value="InterPro"/>
</dbReference>
<proteinExistence type="predicted"/>
<dbReference type="Proteomes" id="UP000008141">
    <property type="component" value="Unassembled WGS sequence"/>
</dbReference>
<feature type="domain" description="NPHP4 C2-like" evidence="2">
    <location>
        <begin position="892"/>
        <end position="940"/>
    </location>
</feature>
<dbReference type="GO" id="GO:0005856">
    <property type="term" value="C:cytoskeleton"/>
    <property type="evidence" value="ECO:0007669"/>
    <property type="project" value="InterPro"/>
</dbReference>
<dbReference type="InParanoid" id="E1ZBE9"/>
<evidence type="ECO:0000256" key="1">
    <source>
        <dbReference type="SAM" id="MobiDB-lite"/>
    </source>
</evidence>
<keyword evidence="4" id="KW-1185">Reference proteome</keyword>
<evidence type="ECO:0000313" key="4">
    <source>
        <dbReference type="Proteomes" id="UP000008141"/>
    </source>
</evidence>
<dbReference type="GO" id="GO:0090090">
    <property type="term" value="P:negative regulation of canonical Wnt signaling pathway"/>
    <property type="evidence" value="ECO:0007669"/>
    <property type="project" value="InterPro"/>
</dbReference>
<accession>E1ZBE9</accession>
<organism evidence="4">
    <name type="scientific">Chlorella variabilis</name>
    <name type="common">Green alga</name>
    <dbReference type="NCBI Taxonomy" id="554065"/>
    <lineage>
        <taxon>Eukaryota</taxon>
        <taxon>Viridiplantae</taxon>
        <taxon>Chlorophyta</taxon>
        <taxon>core chlorophytes</taxon>
        <taxon>Trebouxiophyceae</taxon>
        <taxon>Chlorellales</taxon>
        <taxon>Chlorellaceae</taxon>
        <taxon>Chlorella clade</taxon>
        <taxon>Chlorella</taxon>
    </lineage>
</organism>